<gene>
    <name evidence="15" type="ORF">H9698_00935</name>
</gene>
<dbReference type="PROSITE" id="PS51371">
    <property type="entry name" value="CBS"/>
    <property type="match status" value="1"/>
</dbReference>
<keyword evidence="4 10" id="KW-0812">Transmembrane</keyword>
<evidence type="ECO:0000256" key="12">
    <source>
        <dbReference type="SAM" id="Phobius"/>
    </source>
</evidence>
<evidence type="ECO:0000256" key="2">
    <source>
        <dbReference type="ARBA" id="ARBA00006337"/>
    </source>
</evidence>
<proteinExistence type="inferred from homology"/>
<dbReference type="InterPro" id="IPR016169">
    <property type="entry name" value="FAD-bd_PCMH_sub2"/>
</dbReference>
<feature type="transmembrane region" description="Helical" evidence="12">
    <location>
        <begin position="139"/>
        <end position="161"/>
    </location>
</feature>
<keyword evidence="7 9" id="KW-0129">CBS domain</keyword>
<evidence type="ECO:0000256" key="3">
    <source>
        <dbReference type="ARBA" id="ARBA00022475"/>
    </source>
</evidence>
<dbReference type="InterPro" id="IPR002550">
    <property type="entry name" value="CNNM"/>
</dbReference>
<name>A0A9D2Q4H7_9FIRM</name>
<dbReference type="PANTHER" id="PTHR43099">
    <property type="entry name" value="UPF0053 PROTEIN YRKA"/>
    <property type="match status" value="1"/>
</dbReference>
<dbReference type="EMBL" id="DWWA01000007">
    <property type="protein sequence ID" value="HJC71346.1"/>
    <property type="molecule type" value="Genomic_DNA"/>
</dbReference>
<dbReference type="InterPro" id="IPR046342">
    <property type="entry name" value="CBS_dom_sf"/>
</dbReference>
<dbReference type="Pfam" id="PF01595">
    <property type="entry name" value="CNNM"/>
    <property type="match status" value="1"/>
</dbReference>
<evidence type="ECO:0000256" key="9">
    <source>
        <dbReference type="PROSITE-ProRule" id="PRU00703"/>
    </source>
</evidence>
<dbReference type="GO" id="GO:0050660">
    <property type="term" value="F:flavin adenine dinucleotide binding"/>
    <property type="evidence" value="ECO:0007669"/>
    <property type="project" value="InterPro"/>
</dbReference>
<reference evidence="15" key="1">
    <citation type="journal article" date="2021" name="PeerJ">
        <title>Extensive microbial diversity within the chicken gut microbiome revealed by metagenomics and culture.</title>
        <authorList>
            <person name="Gilroy R."/>
            <person name="Ravi A."/>
            <person name="Getino M."/>
            <person name="Pursley I."/>
            <person name="Horton D.L."/>
            <person name="Alikhan N.F."/>
            <person name="Baker D."/>
            <person name="Gharbi K."/>
            <person name="Hall N."/>
            <person name="Watson M."/>
            <person name="Adriaenssens E.M."/>
            <person name="Foster-Nyarko E."/>
            <person name="Jarju S."/>
            <person name="Secka A."/>
            <person name="Antonio M."/>
            <person name="Oren A."/>
            <person name="Chaudhuri R.R."/>
            <person name="La Ragione R."/>
            <person name="Hildebrand F."/>
            <person name="Pallen M.J."/>
        </authorList>
    </citation>
    <scope>NUCLEOTIDE SEQUENCE</scope>
    <source>
        <strain evidence="15">5933</strain>
    </source>
</reference>
<dbReference type="InterPro" id="IPR005170">
    <property type="entry name" value="Transptr-assoc_dom"/>
</dbReference>
<dbReference type="InterPro" id="IPR036318">
    <property type="entry name" value="FAD-bd_PCMH-like_sf"/>
</dbReference>
<evidence type="ECO:0000313" key="16">
    <source>
        <dbReference type="Proteomes" id="UP000823918"/>
    </source>
</evidence>
<dbReference type="SMART" id="SM01091">
    <property type="entry name" value="CorC_HlyC"/>
    <property type="match status" value="1"/>
</dbReference>
<comment type="caution">
    <text evidence="15">The sequence shown here is derived from an EMBL/GenBank/DDBJ whole genome shotgun (WGS) entry which is preliminary data.</text>
</comment>
<keyword evidence="8 10" id="KW-0472">Membrane</keyword>
<dbReference type="CDD" id="cd04590">
    <property type="entry name" value="CBS_pair_CorC_HlyC_assoc"/>
    <property type="match status" value="1"/>
</dbReference>
<dbReference type="Pfam" id="PF00571">
    <property type="entry name" value="CBS"/>
    <property type="match status" value="1"/>
</dbReference>
<dbReference type="InterPro" id="IPR000644">
    <property type="entry name" value="CBS_dom"/>
</dbReference>
<sequence length="451" mass="49771">MEDSMLLMILIQVVLIALNAVFASAEIAVISMNDAKLAKMAAEGDRRAVRLARLTSQPARFLATIQVAITLSGFLGSAFAADNFSDGLVEWLMGFGLPIPAKTLDTIAVVLITFILSYFTLIFGELVPKRVAMRKAETLALAISGLISAIAKLFAPLVWFLTASTNFVLRLLGIDPNAEEEEVSEEEIRMMVDVGTEKGTIDHEEKALIQNVFEFDDLTAAEIATHRTDTAILWMDETMDEWKATIYNSRHKLYPVCGESADDVLGILNAKDYFRLEDQSRENLMKKAVKPAYFVPESVKADVLFRNMKQGHHHMAVVLDEYGGMTGIVTMNDLVQQLVGDFEDDADHTQAPDIEQIAPDRWHIRGSAPLDEVAEALHVTLPCEEHDTFNGLIFDALGTVPRDGSSVEVTIGALEIHVMEIREHQVQMALVEVKQPPKEPENTDGGESSST</sequence>
<feature type="transmembrane region" description="Helical" evidence="12">
    <location>
        <begin position="107"/>
        <end position="127"/>
    </location>
</feature>
<dbReference type="SUPFAM" id="SSF56176">
    <property type="entry name" value="FAD-binding/transporter-associated domain-like"/>
    <property type="match status" value="1"/>
</dbReference>
<keyword evidence="3" id="KW-1003">Cell membrane</keyword>
<protein>
    <submittedName>
        <fullName evidence="15">Hemolysin family protein</fullName>
    </submittedName>
</protein>
<comment type="similarity">
    <text evidence="2">Belongs to the UPF0053 family.</text>
</comment>
<keyword evidence="6 10" id="KW-1133">Transmembrane helix</keyword>
<keyword evidence="5" id="KW-0677">Repeat</keyword>
<evidence type="ECO:0000256" key="4">
    <source>
        <dbReference type="ARBA" id="ARBA00022692"/>
    </source>
</evidence>
<evidence type="ECO:0000259" key="13">
    <source>
        <dbReference type="PROSITE" id="PS51371"/>
    </source>
</evidence>
<evidence type="ECO:0000256" key="6">
    <source>
        <dbReference type="ARBA" id="ARBA00022989"/>
    </source>
</evidence>
<comment type="subcellular location">
    <subcellularLocation>
        <location evidence="1">Cell membrane</location>
        <topology evidence="1">Multi-pass membrane protein</topology>
    </subcellularLocation>
</comment>
<accession>A0A9D2Q4H7</accession>
<feature type="domain" description="CNNM transmembrane" evidence="14">
    <location>
        <begin position="1"/>
        <end position="205"/>
    </location>
</feature>
<dbReference type="GO" id="GO:0005886">
    <property type="term" value="C:plasma membrane"/>
    <property type="evidence" value="ECO:0007669"/>
    <property type="project" value="UniProtKB-SubCell"/>
</dbReference>
<evidence type="ECO:0000256" key="5">
    <source>
        <dbReference type="ARBA" id="ARBA00022737"/>
    </source>
</evidence>
<evidence type="ECO:0000313" key="15">
    <source>
        <dbReference type="EMBL" id="HJC71346.1"/>
    </source>
</evidence>
<dbReference type="InterPro" id="IPR044751">
    <property type="entry name" value="Ion_transp-like_CBS"/>
</dbReference>
<feature type="transmembrane region" description="Helical" evidence="12">
    <location>
        <begin position="61"/>
        <end position="81"/>
    </location>
</feature>
<dbReference type="InterPro" id="IPR051676">
    <property type="entry name" value="UPF0053_domain"/>
</dbReference>
<dbReference type="PROSITE" id="PS51846">
    <property type="entry name" value="CNNM"/>
    <property type="match status" value="1"/>
</dbReference>
<dbReference type="Pfam" id="PF03471">
    <property type="entry name" value="CorC_HlyC"/>
    <property type="match status" value="1"/>
</dbReference>
<dbReference type="Gene3D" id="3.10.580.10">
    <property type="entry name" value="CBS-domain"/>
    <property type="match status" value="1"/>
</dbReference>
<dbReference type="AlphaFoldDB" id="A0A9D2Q4H7"/>
<dbReference type="SUPFAM" id="SSF54631">
    <property type="entry name" value="CBS-domain pair"/>
    <property type="match status" value="1"/>
</dbReference>
<dbReference type="Gene3D" id="3.30.465.10">
    <property type="match status" value="1"/>
</dbReference>
<evidence type="ECO:0000256" key="7">
    <source>
        <dbReference type="ARBA" id="ARBA00023122"/>
    </source>
</evidence>
<evidence type="ECO:0000259" key="14">
    <source>
        <dbReference type="PROSITE" id="PS51846"/>
    </source>
</evidence>
<feature type="transmembrane region" description="Helical" evidence="12">
    <location>
        <begin position="6"/>
        <end position="30"/>
    </location>
</feature>
<feature type="domain" description="CBS" evidence="13">
    <location>
        <begin position="285"/>
        <end position="346"/>
    </location>
</feature>
<evidence type="ECO:0000256" key="11">
    <source>
        <dbReference type="SAM" id="MobiDB-lite"/>
    </source>
</evidence>
<evidence type="ECO:0000256" key="8">
    <source>
        <dbReference type="ARBA" id="ARBA00023136"/>
    </source>
</evidence>
<evidence type="ECO:0000256" key="10">
    <source>
        <dbReference type="PROSITE-ProRule" id="PRU01193"/>
    </source>
</evidence>
<dbReference type="Proteomes" id="UP000823918">
    <property type="component" value="Unassembled WGS sequence"/>
</dbReference>
<dbReference type="PANTHER" id="PTHR43099:SF5">
    <property type="entry name" value="HLYC_CORC FAMILY TRANSPORTER"/>
    <property type="match status" value="1"/>
</dbReference>
<evidence type="ECO:0000256" key="1">
    <source>
        <dbReference type="ARBA" id="ARBA00004651"/>
    </source>
</evidence>
<feature type="region of interest" description="Disordered" evidence="11">
    <location>
        <begin position="432"/>
        <end position="451"/>
    </location>
</feature>
<reference evidence="15" key="2">
    <citation type="submission" date="2021-04" db="EMBL/GenBank/DDBJ databases">
        <authorList>
            <person name="Gilroy R."/>
        </authorList>
    </citation>
    <scope>NUCLEOTIDE SEQUENCE</scope>
    <source>
        <strain evidence="15">5933</strain>
    </source>
</reference>
<organism evidence="15 16">
    <name type="scientific">Candidatus Ruthenibacterium merdavium</name>
    <dbReference type="NCBI Taxonomy" id="2838752"/>
    <lineage>
        <taxon>Bacteria</taxon>
        <taxon>Bacillati</taxon>
        <taxon>Bacillota</taxon>
        <taxon>Clostridia</taxon>
        <taxon>Eubacteriales</taxon>
        <taxon>Oscillospiraceae</taxon>
        <taxon>Ruthenibacterium</taxon>
    </lineage>
</organism>
<dbReference type="FunFam" id="3.10.580.10:FF:000002">
    <property type="entry name" value="Magnesium/cobalt efflux protein CorC"/>
    <property type="match status" value="1"/>
</dbReference>